<dbReference type="Gene3D" id="3.40.50.10140">
    <property type="entry name" value="Toll/interleukin-1 receptor homology (TIR) domain"/>
    <property type="match status" value="1"/>
</dbReference>
<dbReference type="SUPFAM" id="SSF46785">
    <property type="entry name" value="Winged helix' DNA-binding domain"/>
    <property type="match status" value="1"/>
</dbReference>
<dbReference type="InterPro" id="IPR055414">
    <property type="entry name" value="LRR_R13L4/SHOC2-like"/>
</dbReference>
<feature type="domain" description="TIR" evidence="4">
    <location>
        <begin position="84"/>
        <end position="250"/>
    </location>
</feature>
<evidence type="ECO:0000256" key="2">
    <source>
        <dbReference type="ARBA" id="ARBA00022737"/>
    </source>
</evidence>
<dbReference type="Pfam" id="PF01582">
    <property type="entry name" value="TIR"/>
    <property type="match status" value="1"/>
</dbReference>
<dbReference type="SUPFAM" id="SSF52540">
    <property type="entry name" value="P-loop containing nucleoside triphosphate hydrolases"/>
    <property type="match status" value="1"/>
</dbReference>
<dbReference type="Gene3D" id="3.40.50.300">
    <property type="entry name" value="P-loop containing nucleotide triphosphate hydrolases"/>
    <property type="match status" value="1"/>
</dbReference>
<dbReference type="Pfam" id="PF00931">
    <property type="entry name" value="NB-ARC"/>
    <property type="match status" value="1"/>
</dbReference>
<dbReference type="Pfam" id="PF13855">
    <property type="entry name" value="LRR_8"/>
    <property type="match status" value="1"/>
</dbReference>
<keyword evidence="6" id="KW-1185">Reference proteome</keyword>
<protein>
    <recommendedName>
        <fullName evidence="4">TIR domain-containing protein</fullName>
    </recommendedName>
</protein>
<keyword evidence="1" id="KW-0433">Leucine-rich repeat</keyword>
<dbReference type="Proteomes" id="UP000824469">
    <property type="component" value="Unassembled WGS sequence"/>
</dbReference>
<keyword evidence="3" id="KW-0611">Plant defense</keyword>
<dbReference type="InterPro" id="IPR032675">
    <property type="entry name" value="LRR_dom_sf"/>
</dbReference>
<gene>
    <name evidence="5" type="ORF">KI387_032706</name>
</gene>
<evidence type="ECO:0000256" key="3">
    <source>
        <dbReference type="ARBA" id="ARBA00022821"/>
    </source>
</evidence>
<dbReference type="InterPro" id="IPR035897">
    <property type="entry name" value="Toll_tir_struct_dom_sf"/>
</dbReference>
<dbReference type="GO" id="GO:0051707">
    <property type="term" value="P:response to other organism"/>
    <property type="evidence" value="ECO:0007669"/>
    <property type="project" value="UniProtKB-ARBA"/>
</dbReference>
<dbReference type="SUPFAM" id="SSF52058">
    <property type="entry name" value="L domain-like"/>
    <property type="match status" value="2"/>
</dbReference>
<dbReference type="Gene3D" id="3.80.10.10">
    <property type="entry name" value="Ribonuclease Inhibitor"/>
    <property type="match status" value="3"/>
</dbReference>
<proteinExistence type="predicted"/>
<dbReference type="InterPro" id="IPR036388">
    <property type="entry name" value="WH-like_DNA-bd_sf"/>
</dbReference>
<keyword evidence="2" id="KW-0677">Repeat</keyword>
<dbReference type="OMA" id="QSPYRFC"/>
<comment type="caution">
    <text evidence="5">The sequence shown here is derived from an EMBL/GenBank/DDBJ whole genome shotgun (WGS) entry which is preliminary data.</text>
</comment>
<evidence type="ECO:0000313" key="5">
    <source>
        <dbReference type="EMBL" id="KAH9288589.1"/>
    </source>
</evidence>
<dbReference type="InterPro" id="IPR058192">
    <property type="entry name" value="WHD_ROQ1-like"/>
</dbReference>
<dbReference type="InterPro" id="IPR000157">
    <property type="entry name" value="TIR_dom"/>
</dbReference>
<sequence>SDKLTNFRSPGEKNYALSEVLLGLTLEKAKFIYSKFRRFTLHSNLPLHSMATTSLSTVGRGEIINAFEGIAPERPSSSILSTQKPYDVFINHRGPDVKHTLAATLYDTLNRMGLKVFLDSEELELGDFLPEAIQEAMRTSSLHIAIFSEKYAQSPWCLAELSFMLKTGTTIIPIFYHVQPADLRWVFQGKGMYVDDISEHERKGRYSLEKLQEWKMALYNVSFYSGHIINYNDDKQRLLKNIVNLVLKVMNKVPLEVAKHPIGLSEAVKEFEMIALQSAAGHPNVQIVGIWGMGGSGKTTLAKKLYNIKCSFWQKSSFVFDVRDAATKGVLHYKQIKLLEDLGFKASVSFDNIEQGKGILANRFRSIKVLIILDDVDHVDQLDALMPAKDVLGWGSLIIVTTRELEVLRSWGISSVYRIRTLDPSHAKQLFCWHAFLQSFPLDGFEILVEKFLNVCNGLPLSLKVFGGQLYGNSDKDYWESQLHKISRILPNDVKQRLKISYDALDEEEKEIFLDTACFFIGVEKSSAIAVWDGSGWSSLHSWERLVSKCLVELDEKNHIRMHDHLRDLGREIANQQSPYRFCLPGQIINVEKQADVKRGIPNQQSPYRFCFPGRIMKRIGIRGIMATTVGLTSEVEEFPCCSSHGKLIVNTSGGFWRLTPSELGLKIFVVRGPFFNEVMGKVSRELIWLRWIQIGQRYLPSRLSLKKLRVLELYEERWEDGNHLEELWEANTDVSIFPFRNFKSNIFRIVVCFRYLIDNVLQAPVQLRELVIFKCKKFKRFPKSLGSLKHLKKIVVSGGSDVRSLPEEFCLLQSLEHLQLRCGKLSSLPGHFGDLRNLRHLDLSGCSELSTLPISFNKLTLLHYLNFSWCNKLTFNLESGNLDILENMAKLEYLNLSGCWKLKELPRHITNQASLRELNVRDTRLRGIPINIGQLSKLRVMEIGSHLLRSLPSSFGNLSSLTNLIINWCSKLESLPDSLGCLNLLEDLTIFNSEVKTLPKSVRQLINLQTLKISRCPILELDFGPASISSSLFNLKFIQLHDIHVSKILISEDCCPVLEIVQIERNGYLTEIETLPTTVKDIKLHYCRMLKNISSIGGLVNLQELEIIGCPDLNVLPNFAQLTCLTKLAIDGPNKVDQKIEGLEHCTLLEKLVAHACWEVQGIESLEHMERLWRVELIANKRSAIQPCIQMLQVMTVSLNVNDTGNNFFSEYTSNYFYFIFPLTEYLAKHLQKWPGEMIICTRADFDAGSLVNMFAFPNLSVVDSIAKAKIDGFPILRQRRSSNVNAIMVCLIINCVSPSLELKIWNEDNDLLFATEVNKGKWVWIGVFTQPSIWLTTREYSIYDTPKRRGSDQDEVEKGLLIMEEGKILLETFHSLWALLGN</sequence>
<dbReference type="Pfam" id="PF23598">
    <property type="entry name" value="LRR_14"/>
    <property type="match status" value="1"/>
</dbReference>
<evidence type="ECO:0000259" key="4">
    <source>
        <dbReference type="PROSITE" id="PS50104"/>
    </source>
</evidence>
<dbReference type="InterPro" id="IPR002182">
    <property type="entry name" value="NB-ARC"/>
</dbReference>
<reference evidence="5 6" key="1">
    <citation type="journal article" date="2021" name="Nat. Plants">
        <title>The Taxus genome provides insights into paclitaxel biosynthesis.</title>
        <authorList>
            <person name="Xiong X."/>
            <person name="Gou J."/>
            <person name="Liao Q."/>
            <person name="Li Y."/>
            <person name="Zhou Q."/>
            <person name="Bi G."/>
            <person name="Li C."/>
            <person name="Du R."/>
            <person name="Wang X."/>
            <person name="Sun T."/>
            <person name="Guo L."/>
            <person name="Liang H."/>
            <person name="Lu P."/>
            <person name="Wu Y."/>
            <person name="Zhang Z."/>
            <person name="Ro D.K."/>
            <person name="Shang Y."/>
            <person name="Huang S."/>
            <person name="Yan J."/>
        </authorList>
    </citation>
    <scope>NUCLEOTIDE SEQUENCE [LARGE SCALE GENOMIC DNA]</scope>
    <source>
        <strain evidence="5">Ta-2019</strain>
    </source>
</reference>
<dbReference type="GO" id="GO:0006952">
    <property type="term" value="P:defense response"/>
    <property type="evidence" value="ECO:0007669"/>
    <property type="project" value="UniProtKB-KW"/>
</dbReference>
<name>A0AA38C246_TAXCH</name>
<dbReference type="GO" id="GO:0007165">
    <property type="term" value="P:signal transduction"/>
    <property type="evidence" value="ECO:0007669"/>
    <property type="project" value="InterPro"/>
</dbReference>
<dbReference type="InterPro" id="IPR027417">
    <property type="entry name" value="P-loop_NTPase"/>
</dbReference>
<dbReference type="EMBL" id="JAHRHJ020003813">
    <property type="protein sequence ID" value="KAH9288589.1"/>
    <property type="molecule type" value="Genomic_DNA"/>
</dbReference>
<dbReference type="SUPFAM" id="SSF52200">
    <property type="entry name" value="Toll/Interleukin receptor TIR domain"/>
    <property type="match status" value="1"/>
</dbReference>
<dbReference type="Gene3D" id="1.10.10.10">
    <property type="entry name" value="Winged helix-like DNA-binding domain superfamily/Winged helix DNA-binding domain"/>
    <property type="match status" value="1"/>
</dbReference>
<accession>A0AA38C246</accession>
<dbReference type="GO" id="GO:0043531">
    <property type="term" value="F:ADP binding"/>
    <property type="evidence" value="ECO:0007669"/>
    <property type="project" value="InterPro"/>
</dbReference>
<dbReference type="InterPro" id="IPR036390">
    <property type="entry name" value="WH_DNA-bd_sf"/>
</dbReference>
<dbReference type="Pfam" id="PF23282">
    <property type="entry name" value="WHD_ROQ1"/>
    <property type="match status" value="1"/>
</dbReference>
<dbReference type="PRINTS" id="PR00364">
    <property type="entry name" value="DISEASERSIST"/>
</dbReference>
<evidence type="ECO:0000313" key="6">
    <source>
        <dbReference type="Proteomes" id="UP000824469"/>
    </source>
</evidence>
<organism evidence="5 6">
    <name type="scientific">Taxus chinensis</name>
    <name type="common">Chinese yew</name>
    <name type="synonym">Taxus wallichiana var. chinensis</name>
    <dbReference type="NCBI Taxonomy" id="29808"/>
    <lineage>
        <taxon>Eukaryota</taxon>
        <taxon>Viridiplantae</taxon>
        <taxon>Streptophyta</taxon>
        <taxon>Embryophyta</taxon>
        <taxon>Tracheophyta</taxon>
        <taxon>Spermatophyta</taxon>
        <taxon>Pinopsida</taxon>
        <taxon>Pinidae</taxon>
        <taxon>Conifers II</taxon>
        <taxon>Cupressales</taxon>
        <taxon>Taxaceae</taxon>
        <taxon>Taxus</taxon>
    </lineage>
</organism>
<feature type="non-terminal residue" evidence="5">
    <location>
        <position position="1384"/>
    </location>
</feature>
<dbReference type="Gene3D" id="1.10.8.430">
    <property type="entry name" value="Helical domain of apoptotic protease-activating factors"/>
    <property type="match status" value="1"/>
</dbReference>
<dbReference type="SMART" id="SM00255">
    <property type="entry name" value="TIR"/>
    <property type="match status" value="1"/>
</dbReference>
<dbReference type="InterPro" id="IPR001611">
    <property type="entry name" value="Leu-rich_rpt"/>
</dbReference>
<dbReference type="InterPro" id="IPR042197">
    <property type="entry name" value="Apaf_helical"/>
</dbReference>
<dbReference type="PROSITE" id="PS50104">
    <property type="entry name" value="TIR"/>
    <property type="match status" value="1"/>
</dbReference>
<dbReference type="PANTHER" id="PTHR11017:SF385">
    <property type="entry name" value="DISEASE RESISTANCE PROTEIN (TIR-NBS-LRR CLASS)-RELATED"/>
    <property type="match status" value="1"/>
</dbReference>
<evidence type="ECO:0000256" key="1">
    <source>
        <dbReference type="ARBA" id="ARBA00022614"/>
    </source>
</evidence>
<dbReference type="PANTHER" id="PTHR11017">
    <property type="entry name" value="LEUCINE-RICH REPEAT-CONTAINING PROTEIN"/>
    <property type="match status" value="1"/>
</dbReference>
<dbReference type="InterPro" id="IPR044974">
    <property type="entry name" value="Disease_R_plants"/>
</dbReference>